<feature type="transmembrane region" description="Helical" evidence="1">
    <location>
        <begin position="126"/>
        <end position="144"/>
    </location>
</feature>
<dbReference type="AlphaFoldDB" id="A0AAN8K4Z0"/>
<accession>A0AAN8K4Z0</accession>
<evidence type="ECO:0000313" key="2">
    <source>
        <dbReference type="EMBL" id="KAK6189877.1"/>
    </source>
</evidence>
<feature type="transmembrane region" description="Helical" evidence="1">
    <location>
        <begin position="263"/>
        <end position="283"/>
    </location>
</feature>
<organism evidence="2 3">
    <name type="scientific">Patella caerulea</name>
    <name type="common">Rayed Mediterranean limpet</name>
    <dbReference type="NCBI Taxonomy" id="87958"/>
    <lineage>
        <taxon>Eukaryota</taxon>
        <taxon>Metazoa</taxon>
        <taxon>Spiralia</taxon>
        <taxon>Lophotrochozoa</taxon>
        <taxon>Mollusca</taxon>
        <taxon>Gastropoda</taxon>
        <taxon>Patellogastropoda</taxon>
        <taxon>Patelloidea</taxon>
        <taxon>Patellidae</taxon>
        <taxon>Patella</taxon>
    </lineage>
</organism>
<keyword evidence="1" id="KW-0472">Membrane</keyword>
<proteinExistence type="predicted"/>
<keyword evidence="1" id="KW-1133">Transmembrane helix</keyword>
<sequence>MANVYDYVRAAAFLIGCMVLAFQNVNTWMIADGVMAAGFGVACILVPVMNFDMLVTGVTIDPLHVYFLREIGCTMVATAVLIYLVRNSKDRNVIKTVLYARTLALAVYTVRAIYAEWKFAGIFTNAHVWLEVFTSAVFLVVSSIQLVRYGMDLTARNTGSKVNRYFLYDTILTGVVAAIDILFPFFIFAFMNTRTNNLHQHVFASLGCMNLSAAFITWFARTFRFNEDKRAVIYYRVTGLSLILVCLLYGKMMEGLLPDMSDFIFALLGCLPLAFHVGGFIAMRDRRASSSTAGYNLRDRN</sequence>
<protein>
    <submittedName>
        <fullName evidence="2">Uncharacterized protein</fullName>
    </submittedName>
</protein>
<keyword evidence="3" id="KW-1185">Reference proteome</keyword>
<comment type="caution">
    <text evidence="2">The sequence shown here is derived from an EMBL/GenBank/DDBJ whole genome shotgun (WGS) entry which is preliminary data.</text>
</comment>
<dbReference type="Proteomes" id="UP001347796">
    <property type="component" value="Unassembled WGS sequence"/>
</dbReference>
<feature type="transmembrane region" description="Helical" evidence="1">
    <location>
        <begin position="232"/>
        <end position="251"/>
    </location>
</feature>
<keyword evidence="1" id="KW-0812">Transmembrane</keyword>
<feature type="transmembrane region" description="Helical" evidence="1">
    <location>
        <begin position="34"/>
        <end position="60"/>
    </location>
</feature>
<evidence type="ECO:0000313" key="3">
    <source>
        <dbReference type="Proteomes" id="UP001347796"/>
    </source>
</evidence>
<feature type="transmembrane region" description="Helical" evidence="1">
    <location>
        <begin position="165"/>
        <end position="190"/>
    </location>
</feature>
<reference evidence="2 3" key="1">
    <citation type="submission" date="2024-01" db="EMBL/GenBank/DDBJ databases">
        <title>The genome of the rayed Mediterranean limpet Patella caerulea (Linnaeus, 1758).</title>
        <authorList>
            <person name="Anh-Thu Weber A."/>
            <person name="Halstead-Nussloch G."/>
        </authorList>
    </citation>
    <scope>NUCLEOTIDE SEQUENCE [LARGE SCALE GENOMIC DNA]</scope>
    <source>
        <strain evidence="2">AATW-2023a</strain>
        <tissue evidence="2">Whole specimen</tissue>
    </source>
</reference>
<dbReference type="EMBL" id="JAZGQO010000002">
    <property type="protein sequence ID" value="KAK6189877.1"/>
    <property type="molecule type" value="Genomic_DNA"/>
</dbReference>
<name>A0AAN8K4Z0_PATCE</name>
<feature type="transmembrane region" description="Helical" evidence="1">
    <location>
        <begin position="202"/>
        <end position="220"/>
    </location>
</feature>
<gene>
    <name evidence="2" type="ORF">SNE40_001852</name>
</gene>
<feature type="transmembrane region" description="Helical" evidence="1">
    <location>
        <begin position="6"/>
        <end position="22"/>
    </location>
</feature>
<feature type="transmembrane region" description="Helical" evidence="1">
    <location>
        <begin position="97"/>
        <end position="114"/>
    </location>
</feature>
<feature type="transmembrane region" description="Helical" evidence="1">
    <location>
        <begin position="66"/>
        <end position="85"/>
    </location>
</feature>
<evidence type="ECO:0000256" key="1">
    <source>
        <dbReference type="SAM" id="Phobius"/>
    </source>
</evidence>